<dbReference type="GO" id="GO:0005652">
    <property type="term" value="C:nuclear lamina"/>
    <property type="evidence" value="ECO:0007669"/>
    <property type="project" value="UniProtKB-SubCell"/>
</dbReference>
<evidence type="ECO:0000256" key="5">
    <source>
        <dbReference type="SAM" id="Coils"/>
    </source>
</evidence>
<feature type="compositionally biased region" description="Polar residues" evidence="6">
    <location>
        <begin position="11"/>
        <end position="20"/>
    </location>
</feature>
<keyword evidence="1 5" id="KW-0175">Coiled coil</keyword>
<dbReference type="EMBL" id="VOIH02000006">
    <property type="protein sequence ID" value="KAF3443922.1"/>
    <property type="molecule type" value="Genomic_DNA"/>
</dbReference>
<protein>
    <recommendedName>
        <fullName evidence="9">Nuclear matrix constituent protein 1-like protein</fullName>
    </recommendedName>
</protein>
<sequence length="1185" mass="135752">MFTPQKVWSGWSLTPRTGAQKSGYGSGLNKNSDAPNSNSGDGVVAKGKGVAFGEAVTPPSGLVVENGGKLLVGSGEVPMDREGLAQRISELENELFEYQYNMGLLLIEKKEWTSKFEELRESLVDAKDAIKREQSAHLIAISDVEKREENLRKALGVEKECVLDLEKALREIRAENAEIKYSADSKLAEANALVTSIEEKSLDLEAKLRATDAKLAEVSRKSSEVERKSQDLEARENALRRERLSFIAEQKADESNLSKQKEDLREWERKLQEGEERLAKGQRILNQREERANENDRIFKQKQKDLEDAQRKIDEANTILKSQEDDIGSRIANLALKEKENDALGAILETREQELLALEEKLNARERDEIQKLTDEHNSILDAKKHEFELEIDQKRRSLEDELRNKVVDVEKKESEISHLEEKVSKREQTLEKRWEKFREKEKDYEAKQKTLKEKEKSIKSEEKKLESEKKEMLADKEELLRLKAEVEKMKVENEEQLQKIIEESNRLKVTEEERAENCHLQAELKQEIDKYMLQKEFLLKEAEDLKQQKETFEREWEELDEKRVEIEKERKTVNEQKEEFEKLKHSEEERLKTEKAAAQDYIRREQEDLKLAKESFAAHMEHEKKVLAEKAQSERSQMLHDYEMQKRELEADLQNRLGEMEKQLREKEKSFDEEKERELSNINYLRDVARRDMEELKLERLKIEKERQEADANKEHLERHQVEIQKDIDGLIDLSRKLRDQREQFVKERERFLSFIEKLNSCQSCGEIISEFGLSDLQPVAEIENAEDLPLLKLAEGKNSEKSPPVDSRSPASGGMSWLRKCTSKIFKFSPGKKFDSAAINDYAEEAPLSGKLNMEETSHRVHSTEIEADLSFTVASDSFDAQRIQFDNSVRGVDASQDPSADEQSNINSKGLEAPEDSQPSDLKDNPYKPRKRGRPRVSRTRSVKAVVKDAKAILGEALEINESEYPNGNAEDSANMNVENRDMSSLPEKRTPRKVRKRTRAQTSQMVVNENDVEESEGRSDSVVEGQSKKRRNKASLTEQAPGERRYNLRRPKTGVAVAAAPDLSKEDEEEIDAVRGTQEAVLYTKEAPASSIGVASENGGSTHFVRCGTISDTHDGDVGRTKKMIEETVLSEEVNGTPVGAGEYGDGYRSESAGHVEDDDEESEHPGEVSIGKKLWTFFTT</sequence>
<feature type="compositionally biased region" description="Basic and acidic residues" evidence="6">
    <location>
        <begin position="982"/>
        <end position="993"/>
    </location>
</feature>
<name>A0A8K0H1G4_9ROSA</name>
<dbReference type="Proteomes" id="UP000796880">
    <property type="component" value="Unassembled WGS sequence"/>
</dbReference>
<feature type="coiled-coil region" evidence="5">
    <location>
        <begin position="81"/>
        <end position="136"/>
    </location>
</feature>
<evidence type="ECO:0008006" key="9">
    <source>
        <dbReference type="Google" id="ProtNLM"/>
    </source>
</evidence>
<evidence type="ECO:0000256" key="6">
    <source>
        <dbReference type="SAM" id="MobiDB-lite"/>
    </source>
</evidence>
<dbReference type="PANTHER" id="PTHR31908:SF11">
    <property type="entry name" value="PROTEIN CROWDED NUCLEI 1"/>
    <property type="match status" value="1"/>
</dbReference>
<evidence type="ECO:0000256" key="4">
    <source>
        <dbReference type="ARBA" id="ARBA00024208"/>
    </source>
</evidence>
<comment type="similarity">
    <text evidence="4">Belongs to the CRWN family.</text>
</comment>
<feature type="compositionally biased region" description="Basic residues" evidence="6">
    <location>
        <begin position="994"/>
        <end position="1003"/>
    </location>
</feature>
<reference evidence="7" key="1">
    <citation type="submission" date="2020-03" db="EMBL/GenBank/DDBJ databases">
        <title>A high-quality chromosome-level genome assembly of a woody plant with both climbing and erect habits, Rhamnella rubrinervis.</title>
        <authorList>
            <person name="Lu Z."/>
            <person name="Yang Y."/>
            <person name="Zhu X."/>
            <person name="Sun Y."/>
        </authorList>
    </citation>
    <scope>NUCLEOTIDE SEQUENCE</scope>
    <source>
        <strain evidence="7">BYM</strain>
        <tissue evidence="7">Leaf</tissue>
    </source>
</reference>
<feature type="region of interest" description="Disordered" evidence="6">
    <location>
        <begin position="575"/>
        <end position="595"/>
    </location>
</feature>
<dbReference type="OrthoDB" id="673795at2759"/>
<feature type="compositionally biased region" description="Polar residues" evidence="6">
    <location>
        <begin position="28"/>
        <end position="40"/>
    </location>
</feature>
<dbReference type="PANTHER" id="PTHR31908">
    <property type="entry name" value="PROTEIN CROWDED NUCLEI 4"/>
    <property type="match status" value="1"/>
</dbReference>
<dbReference type="GO" id="GO:0006997">
    <property type="term" value="P:nucleus organization"/>
    <property type="evidence" value="ECO:0007669"/>
    <property type="project" value="InterPro"/>
</dbReference>
<evidence type="ECO:0000313" key="7">
    <source>
        <dbReference type="EMBL" id="KAF3443922.1"/>
    </source>
</evidence>
<feature type="compositionally biased region" description="Polar residues" evidence="6">
    <location>
        <begin position="899"/>
        <end position="911"/>
    </location>
</feature>
<organism evidence="7 8">
    <name type="scientific">Rhamnella rubrinervis</name>
    <dbReference type="NCBI Taxonomy" id="2594499"/>
    <lineage>
        <taxon>Eukaryota</taxon>
        <taxon>Viridiplantae</taxon>
        <taxon>Streptophyta</taxon>
        <taxon>Embryophyta</taxon>
        <taxon>Tracheophyta</taxon>
        <taxon>Spermatophyta</taxon>
        <taxon>Magnoliopsida</taxon>
        <taxon>eudicotyledons</taxon>
        <taxon>Gunneridae</taxon>
        <taxon>Pentapetalae</taxon>
        <taxon>rosids</taxon>
        <taxon>fabids</taxon>
        <taxon>Rosales</taxon>
        <taxon>Rhamnaceae</taxon>
        <taxon>rhamnoid group</taxon>
        <taxon>Rhamneae</taxon>
        <taxon>Rhamnella</taxon>
    </lineage>
</organism>
<feature type="region of interest" description="Disordered" evidence="6">
    <location>
        <begin position="1"/>
        <end position="42"/>
    </location>
</feature>
<feature type="compositionally biased region" description="Polar residues" evidence="6">
    <location>
        <begin position="967"/>
        <end position="981"/>
    </location>
</feature>
<dbReference type="InterPro" id="IPR040418">
    <property type="entry name" value="CRWN"/>
</dbReference>
<evidence type="ECO:0000256" key="2">
    <source>
        <dbReference type="ARBA" id="ARBA00023242"/>
    </source>
</evidence>
<gene>
    <name evidence="7" type="ORF">FNV43_RR13612</name>
</gene>
<evidence type="ECO:0000313" key="8">
    <source>
        <dbReference type="Proteomes" id="UP000796880"/>
    </source>
</evidence>
<feature type="region of interest" description="Disordered" evidence="6">
    <location>
        <begin position="449"/>
        <end position="471"/>
    </location>
</feature>
<evidence type="ECO:0000256" key="1">
    <source>
        <dbReference type="ARBA" id="ARBA00023054"/>
    </source>
</evidence>
<feature type="compositionally biased region" description="Basic residues" evidence="6">
    <location>
        <begin position="931"/>
        <end position="945"/>
    </location>
</feature>
<keyword evidence="2" id="KW-0539">Nucleus</keyword>
<dbReference type="AlphaFoldDB" id="A0A8K0H1G4"/>
<feature type="coiled-coil region" evidence="5">
    <location>
        <begin position="629"/>
        <end position="752"/>
    </location>
</feature>
<accession>A0A8K0H1G4</accession>
<comment type="subcellular location">
    <subcellularLocation>
        <location evidence="3">Nucleus lamina</location>
    </subcellularLocation>
</comment>
<feature type="compositionally biased region" description="Basic and acidic residues" evidence="6">
    <location>
        <begin position="1150"/>
        <end position="1160"/>
    </location>
</feature>
<feature type="region of interest" description="Disordered" evidence="6">
    <location>
        <begin position="1131"/>
        <end position="1185"/>
    </location>
</feature>
<proteinExistence type="inferred from homology"/>
<feature type="region of interest" description="Disordered" evidence="6">
    <location>
        <begin position="796"/>
        <end position="817"/>
    </location>
</feature>
<evidence type="ECO:0000256" key="3">
    <source>
        <dbReference type="ARBA" id="ARBA00024186"/>
    </source>
</evidence>
<comment type="caution">
    <text evidence="7">The sequence shown here is derived from an EMBL/GenBank/DDBJ whole genome shotgun (WGS) entry which is preliminary data.</text>
</comment>
<feature type="region of interest" description="Disordered" evidence="6">
    <location>
        <begin position="892"/>
        <end position="1075"/>
    </location>
</feature>
<keyword evidence="8" id="KW-1185">Reference proteome</keyword>